<accession>A0AAV7DRY1</accession>
<dbReference type="AlphaFoldDB" id="A0AAV7DRY1"/>
<protein>
    <submittedName>
        <fullName evidence="2">Uncharacterized protein</fullName>
    </submittedName>
</protein>
<evidence type="ECO:0000313" key="2">
    <source>
        <dbReference type="EMBL" id="KAG9439048.1"/>
    </source>
</evidence>
<reference evidence="2 3" key="1">
    <citation type="submission" date="2021-07" db="EMBL/GenBank/DDBJ databases">
        <title>The Aristolochia fimbriata genome: insights into angiosperm evolution, floral development and chemical biosynthesis.</title>
        <authorList>
            <person name="Jiao Y."/>
        </authorList>
    </citation>
    <scope>NUCLEOTIDE SEQUENCE [LARGE SCALE GENOMIC DNA]</scope>
    <source>
        <strain evidence="2">IBCAS-2021</strain>
        <tissue evidence="2">Leaf</tissue>
    </source>
</reference>
<feature type="region of interest" description="Disordered" evidence="1">
    <location>
        <begin position="1"/>
        <end position="34"/>
    </location>
</feature>
<organism evidence="2 3">
    <name type="scientific">Aristolochia fimbriata</name>
    <name type="common">White veined hardy Dutchman's pipe vine</name>
    <dbReference type="NCBI Taxonomy" id="158543"/>
    <lineage>
        <taxon>Eukaryota</taxon>
        <taxon>Viridiplantae</taxon>
        <taxon>Streptophyta</taxon>
        <taxon>Embryophyta</taxon>
        <taxon>Tracheophyta</taxon>
        <taxon>Spermatophyta</taxon>
        <taxon>Magnoliopsida</taxon>
        <taxon>Magnoliidae</taxon>
        <taxon>Piperales</taxon>
        <taxon>Aristolochiaceae</taxon>
        <taxon>Aristolochia</taxon>
    </lineage>
</organism>
<proteinExistence type="predicted"/>
<gene>
    <name evidence="2" type="ORF">H6P81_019213</name>
</gene>
<feature type="compositionally biased region" description="Polar residues" evidence="1">
    <location>
        <begin position="16"/>
        <end position="27"/>
    </location>
</feature>
<keyword evidence="3" id="KW-1185">Reference proteome</keyword>
<comment type="caution">
    <text evidence="2">The sequence shown here is derived from an EMBL/GenBank/DDBJ whole genome shotgun (WGS) entry which is preliminary data.</text>
</comment>
<dbReference type="EMBL" id="JAINDJ010000008">
    <property type="protein sequence ID" value="KAG9439048.1"/>
    <property type="molecule type" value="Genomic_DNA"/>
</dbReference>
<name>A0AAV7DRY1_ARIFI</name>
<evidence type="ECO:0000313" key="3">
    <source>
        <dbReference type="Proteomes" id="UP000825729"/>
    </source>
</evidence>
<sequence>MENRDKAGKRKKGRQRNNPSLSINNRQRGLDGKGKVVEETAHGKLDVRKIKEIRKENPREYRVCFQYVFSTRLRSSKVFVWLVVYSRTLGGSTGLLPSRLNFDRFIAEYPPGPTLNLGPCPFVGFVCVIHAAWRLLAGPGWISGPGAREKP</sequence>
<dbReference type="Proteomes" id="UP000825729">
    <property type="component" value="Unassembled WGS sequence"/>
</dbReference>
<evidence type="ECO:0000256" key="1">
    <source>
        <dbReference type="SAM" id="MobiDB-lite"/>
    </source>
</evidence>